<evidence type="ECO:0000256" key="1">
    <source>
        <dbReference type="ARBA" id="ARBA00004606"/>
    </source>
</evidence>
<evidence type="ECO:0000256" key="4">
    <source>
        <dbReference type="ARBA" id="ARBA00022968"/>
    </source>
</evidence>
<dbReference type="InterPro" id="IPR026050">
    <property type="entry name" value="C1GALT1/C1GALT1_chp1"/>
</dbReference>
<comment type="similarity">
    <text evidence="2">Belongs to the glycosyltransferase 31 family. Beta3-Gal-T subfamily.</text>
</comment>
<comment type="subcellular location">
    <subcellularLocation>
        <location evidence="1">Membrane</location>
        <topology evidence="1">Single-pass type II membrane protein</topology>
    </subcellularLocation>
</comment>
<protein>
    <submittedName>
        <fullName evidence="7">Uncharacterized protein</fullName>
    </submittedName>
</protein>
<sequence length="181" mass="20066">MLSGRTLRKLTNILQPRGILCVLLGFSLGCVFTITTIRRFTGWRLLDAGITPIGLSMSQSPMFIVTIECPMPIFVTSVQPFVQQGYPSGGAGYVISRMGIDKIAHGMLTKKKCGIFAHTWTEDVRMGQCAQAVGVTMVDSLDAEGLERFHPFPAFVMLNLDENNPTNWLTHFNYHKLLVVS</sequence>
<dbReference type="EMBL" id="LUCH01004577">
    <property type="protein sequence ID" value="KAF5398854.1"/>
    <property type="molecule type" value="Genomic_DNA"/>
</dbReference>
<dbReference type="PROSITE" id="PS51257">
    <property type="entry name" value="PROKAR_LIPOPROTEIN"/>
    <property type="match status" value="1"/>
</dbReference>
<accession>A0A8J4T6T2</accession>
<dbReference type="GO" id="GO:0016020">
    <property type="term" value="C:membrane"/>
    <property type="evidence" value="ECO:0007669"/>
    <property type="project" value="UniProtKB-SubCell"/>
</dbReference>
<keyword evidence="8" id="KW-1185">Reference proteome</keyword>
<gene>
    <name evidence="7" type="ORF">PHET_07248</name>
</gene>
<keyword evidence="4" id="KW-0735">Signal-anchor</keyword>
<name>A0A8J4T6T2_9TREM</name>
<evidence type="ECO:0000256" key="2">
    <source>
        <dbReference type="ARBA" id="ARBA00006462"/>
    </source>
</evidence>
<dbReference type="AlphaFoldDB" id="A0A8J4T6T2"/>
<dbReference type="GO" id="GO:0016263">
    <property type="term" value="F:glycoprotein-N-acetylgalactosamine 3-beta-galactosyltransferase activity"/>
    <property type="evidence" value="ECO:0007669"/>
    <property type="project" value="TreeGrafter"/>
</dbReference>
<organism evidence="7 8">
    <name type="scientific">Paragonimus heterotremus</name>
    <dbReference type="NCBI Taxonomy" id="100268"/>
    <lineage>
        <taxon>Eukaryota</taxon>
        <taxon>Metazoa</taxon>
        <taxon>Spiralia</taxon>
        <taxon>Lophotrochozoa</taxon>
        <taxon>Platyhelminthes</taxon>
        <taxon>Trematoda</taxon>
        <taxon>Digenea</taxon>
        <taxon>Plagiorchiida</taxon>
        <taxon>Troglotremata</taxon>
        <taxon>Troglotrematidae</taxon>
        <taxon>Paragonimus</taxon>
    </lineage>
</organism>
<dbReference type="Gene3D" id="3.90.550.50">
    <property type="match status" value="1"/>
</dbReference>
<dbReference type="OrthoDB" id="414175at2759"/>
<reference evidence="7" key="1">
    <citation type="submission" date="2019-05" db="EMBL/GenBank/DDBJ databases">
        <title>Annotation for the trematode Paragonimus heterotremus.</title>
        <authorList>
            <person name="Choi Y.-J."/>
        </authorList>
    </citation>
    <scope>NUCLEOTIDE SEQUENCE</scope>
    <source>
        <strain evidence="7">LC</strain>
    </source>
</reference>
<comment type="caution">
    <text evidence="7">The sequence shown here is derived from an EMBL/GenBank/DDBJ whole genome shotgun (WGS) entry which is preliminary data.</text>
</comment>
<dbReference type="PANTHER" id="PTHR23033:SF14">
    <property type="entry name" value="GLYCOPROTEIN-N-ACETYLGALACTOSAMINE 3-BETA-GALACTOSYLTRANSFERASE 1-RELATED"/>
    <property type="match status" value="1"/>
</dbReference>
<dbReference type="Proteomes" id="UP000748531">
    <property type="component" value="Unassembled WGS sequence"/>
</dbReference>
<evidence type="ECO:0000256" key="6">
    <source>
        <dbReference type="ARBA" id="ARBA00023136"/>
    </source>
</evidence>
<evidence type="ECO:0000313" key="7">
    <source>
        <dbReference type="EMBL" id="KAF5398854.1"/>
    </source>
</evidence>
<proteinExistence type="inferred from homology"/>
<evidence type="ECO:0000313" key="8">
    <source>
        <dbReference type="Proteomes" id="UP000748531"/>
    </source>
</evidence>
<dbReference type="PANTHER" id="PTHR23033">
    <property type="entry name" value="BETA1,3-GALACTOSYLTRANSFERASE"/>
    <property type="match status" value="1"/>
</dbReference>
<keyword evidence="3" id="KW-0812">Transmembrane</keyword>
<keyword evidence="6" id="KW-0472">Membrane</keyword>
<keyword evidence="5" id="KW-1133">Transmembrane helix</keyword>
<evidence type="ECO:0000256" key="3">
    <source>
        <dbReference type="ARBA" id="ARBA00022692"/>
    </source>
</evidence>
<evidence type="ECO:0000256" key="5">
    <source>
        <dbReference type="ARBA" id="ARBA00022989"/>
    </source>
</evidence>